<comment type="similarity">
    <text evidence="4 17">Belongs to the PIGG/PIGN/PIGO family. PIGN subfamily.</text>
</comment>
<evidence type="ECO:0000256" key="12">
    <source>
        <dbReference type="ARBA" id="ARBA00022824"/>
    </source>
</evidence>
<evidence type="ECO:0000259" key="18">
    <source>
        <dbReference type="Pfam" id="PF00005"/>
    </source>
</evidence>
<dbReference type="EnsemblMetazoa" id="ACUA011455-RA">
    <property type="protein sequence ID" value="ACUA011455-PA"/>
    <property type="gene ID" value="ACUA011455"/>
</dbReference>
<dbReference type="InterPro" id="IPR017852">
    <property type="entry name" value="GPI_EtnP_transferase_1_C"/>
</dbReference>
<dbReference type="GO" id="GO:0016887">
    <property type="term" value="F:ATP hydrolysis activity"/>
    <property type="evidence" value="ECO:0007669"/>
    <property type="project" value="InterPro"/>
</dbReference>
<evidence type="ECO:0000256" key="15">
    <source>
        <dbReference type="ARBA" id="ARBA00023136"/>
    </source>
</evidence>
<dbReference type="InterPro" id="IPR017850">
    <property type="entry name" value="Alkaline_phosphatase_core_sf"/>
</dbReference>
<evidence type="ECO:0000256" key="4">
    <source>
        <dbReference type="ARBA" id="ARBA00008400"/>
    </source>
</evidence>
<dbReference type="Pfam" id="PF00005">
    <property type="entry name" value="ABC_tran"/>
    <property type="match status" value="1"/>
</dbReference>
<dbReference type="InterPro" id="IPR002591">
    <property type="entry name" value="Phosphodiest/P_Trfase"/>
</dbReference>
<dbReference type="InterPro" id="IPR003439">
    <property type="entry name" value="ABC_transporter-like_ATP-bd"/>
</dbReference>
<evidence type="ECO:0000256" key="14">
    <source>
        <dbReference type="ARBA" id="ARBA00022989"/>
    </source>
</evidence>
<keyword evidence="16" id="KW-0325">Glycoprotein</keyword>
<keyword evidence="11" id="KW-0547">Nucleotide-binding</keyword>
<keyword evidence="15 17" id="KW-0472">Membrane</keyword>
<evidence type="ECO:0000256" key="7">
    <source>
        <dbReference type="ARBA" id="ARBA00022475"/>
    </source>
</evidence>
<evidence type="ECO:0000256" key="8">
    <source>
        <dbReference type="ARBA" id="ARBA00022502"/>
    </source>
</evidence>
<dbReference type="Gene3D" id="3.40.50.300">
    <property type="entry name" value="P-loop containing nucleotide triphosphate hydrolases"/>
    <property type="match status" value="1"/>
</dbReference>
<evidence type="ECO:0000256" key="11">
    <source>
        <dbReference type="ARBA" id="ARBA00022741"/>
    </source>
</evidence>
<evidence type="ECO:0000256" key="9">
    <source>
        <dbReference type="ARBA" id="ARBA00022679"/>
    </source>
</evidence>
<dbReference type="Pfam" id="PF04987">
    <property type="entry name" value="PigN"/>
    <property type="match status" value="1"/>
</dbReference>
<keyword evidence="13" id="KW-0067">ATP-binding</keyword>
<feature type="transmembrane region" description="Helical" evidence="17">
    <location>
        <begin position="625"/>
        <end position="643"/>
    </location>
</feature>
<dbReference type="AlphaFoldDB" id="A0A182M7J9"/>
<evidence type="ECO:0000256" key="16">
    <source>
        <dbReference type="ARBA" id="ARBA00023180"/>
    </source>
</evidence>
<dbReference type="Gene3D" id="3.40.720.10">
    <property type="entry name" value="Alkaline Phosphatase, subunit A"/>
    <property type="match status" value="2"/>
</dbReference>
<dbReference type="PANTHER" id="PTHR12250:SF0">
    <property type="entry name" value="GPI ETHANOLAMINE PHOSPHATE TRANSFERASE 1"/>
    <property type="match status" value="1"/>
</dbReference>
<dbReference type="GO" id="GO:0005886">
    <property type="term" value="C:plasma membrane"/>
    <property type="evidence" value="ECO:0007669"/>
    <property type="project" value="UniProtKB-SubCell"/>
</dbReference>
<evidence type="ECO:0000313" key="21">
    <source>
        <dbReference type="Proteomes" id="UP000075883"/>
    </source>
</evidence>
<dbReference type="PANTHER" id="PTHR12250">
    <property type="entry name" value="PHOSPHATIDYLINOSITOL GLYCAN, CLASS N"/>
    <property type="match status" value="1"/>
</dbReference>
<evidence type="ECO:0000256" key="13">
    <source>
        <dbReference type="ARBA" id="ARBA00022840"/>
    </source>
</evidence>
<dbReference type="GO" id="GO:0006506">
    <property type="term" value="P:GPI anchor biosynthetic process"/>
    <property type="evidence" value="ECO:0007669"/>
    <property type="project" value="UniProtKB-UniPathway"/>
</dbReference>
<dbReference type="FunFam" id="3.40.50.300:FF:002145">
    <property type="entry name" value="ABC transporter (MsbA subfamily)"/>
    <property type="match status" value="1"/>
</dbReference>
<feature type="transmembrane region" description="Helical" evidence="17">
    <location>
        <begin position="655"/>
        <end position="680"/>
    </location>
</feature>
<dbReference type="STRING" id="139723.A0A182M7J9"/>
<comment type="pathway">
    <text evidence="3 17">Glycolipid biosynthesis; glycosylphosphatidylinositol-anchor biosynthesis.</text>
</comment>
<feature type="transmembrane region" description="Helical" evidence="17">
    <location>
        <begin position="700"/>
        <end position="724"/>
    </location>
</feature>
<keyword evidence="6" id="KW-0813">Transport</keyword>
<dbReference type="UniPathway" id="UPA00196"/>
<dbReference type="GO" id="GO:0005789">
    <property type="term" value="C:endoplasmic reticulum membrane"/>
    <property type="evidence" value="ECO:0007669"/>
    <property type="project" value="UniProtKB-SubCell"/>
</dbReference>
<sequence length="736" mass="82153">MIDGIDTGVISLEALRSKISIIPQDPVLFSATIRYNLDPFSLYDDDMLWRAIGEVELRPAISGLDFMVTEGGTNFSVGQRQLICLARAILRNNKILVLDEATANVDPQTDALIQKTIREKFKHCTVLTVAHRLHTVMDSDRILVMDAGEAREFDVPHVLLQQDGSILREMVEATGPSESESLKQIAAGTYARMDPNRHLMNGLPDGAEHNQPPADRLVLFVGDGLRAESFLKYNLNRTTYLRNILVNRGVFGISNTRVPTESRPGHAALLGGVYEDPSAVFRGWKENPVEFDSVLNRSSVSYCWGSPDIVHMFSRGAIPGRVHVAAYDSNDENFAQSANTSLLDLWVFDRVQHFLSSEQTKRTVLVQKKVILFLHLLGLDTAGHVHKPHSELFTENLIAVDKGIESIVGMIEQATKHDGRTAYIFTSDHGMTDQGSHGAGDPMETETPFLAWGAGFKHWKQTIPVPGNDHVLKLDNQNIPVHHINQADAAPLMSAVLGTSVPKNSLGRLPRSWLNVSEEYAAWAMRTNAEQLLAQYYRWQRESEGKMLQWLMSTKQTGFKVLIEALQTEIADAAHHKRYTEVQSLCKMLIDTTLNAIEYFQSYYKPHLFVALTLTMLAQETPTVVILYFVIPITLWGYIGSRWRQYAPLLQGRAVMYCAGFIVAAEALMLFLLASFFGTGNLATVSSFDPNWVRCFVTTFSPFTMMGLIVLKLLIPVLLLVCVLKAMGIICSVSCR</sequence>
<keyword evidence="8 17" id="KW-0337">GPI-anchor biosynthesis</keyword>
<dbReference type="CDD" id="cd16020">
    <property type="entry name" value="GPI_EPT_1"/>
    <property type="match status" value="1"/>
</dbReference>
<keyword evidence="21" id="KW-1185">Reference proteome</keyword>
<dbReference type="InterPro" id="IPR027417">
    <property type="entry name" value="P-loop_NTPase"/>
</dbReference>
<evidence type="ECO:0000256" key="1">
    <source>
        <dbReference type="ARBA" id="ARBA00004477"/>
    </source>
</evidence>
<evidence type="ECO:0000256" key="10">
    <source>
        <dbReference type="ARBA" id="ARBA00022692"/>
    </source>
</evidence>
<name>A0A182M7J9_9DIPT</name>
<feature type="domain" description="ABC transporter" evidence="18">
    <location>
        <begin position="4"/>
        <end position="103"/>
    </location>
</feature>
<accession>A0A182M7J9</accession>
<keyword evidence="12 17" id="KW-0256">Endoplasmic reticulum</keyword>
<dbReference type="InterPro" id="IPR037671">
    <property type="entry name" value="PIGN_N"/>
</dbReference>
<evidence type="ECO:0000256" key="6">
    <source>
        <dbReference type="ARBA" id="ARBA00022448"/>
    </source>
</evidence>
<dbReference type="EC" id="2.-.-.-" evidence="17"/>
<dbReference type="InterPro" id="IPR007070">
    <property type="entry name" value="GPI_EtnP_transferase_1"/>
</dbReference>
<dbReference type="Proteomes" id="UP000075883">
    <property type="component" value="Unassembled WGS sequence"/>
</dbReference>
<keyword evidence="9 17" id="KW-0808">Transferase</keyword>
<comment type="function">
    <text evidence="17">Ethanolamine phosphate transferase involved in glycosylphosphatidylinositol-anchor biosynthesis. Transfers ethanolamine phosphate to the first alpha-1,4-linked mannose of the glycosylphosphatidylinositol precursor of GPI-anchor.</text>
</comment>
<evidence type="ECO:0000259" key="19">
    <source>
        <dbReference type="Pfam" id="PF04987"/>
    </source>
</evidence>
<proteinExistence type="inferred from homology"/>
<dbReference type="GO" id="GO:0051377">
    <property type="term" value="F:mannose-ethanolamine phosphotransferase activity"/>
    <property type="evidence" value="ECO:0007669"/>
    <property type="project" value="UniProtKB-UniRule"/>
</dbReference>
<dbReference type="SUPFAM" id="SSF53649">
    <property type="entry name" value="Alkaline phosphatase-like"/>
    <property type="match status" value="1"/>
</dbReference>
<evidence type="ECO:0000313" key="20">
    <source>
        <dbReference type="EnsemblMetazoa" id="ACUA011455-PA"/>
    </source>
</evidence>
<feature type="domain" description="GPI ethanolamine phosphate transferase 1 C-terminal" evidence="19">
    <location>
        <begin position="667"/>
        <end position="727"/>
    </location>
</feature>
<dbReference type="SUPFAM" id="SSF52540">
    <property type="entry name" value="P-loop containing nucleoside triphosphate hydrolases"/>
    <property type="match status" value="1"/>
</dbReference>
<evidence type="ECO:0000256" key="17">
    <source>
        <dbReference type="RuleBase" id="RU367138"/>
    </source>
</evidence>
<evidence type="ECO:0000256" key="5">
    <source>
        <dbReference type="ARBA" id="ARBA00020831"/>
    </source>
</evidence>
<dbReference type="GO" id="GO:0005524">
    <property type="term" value="F:ATP binding"/>
    <property type="evidence" value="ECO:0007669"/>
    <property type="project" value="UniProtKB-KW"/>
</dbReference>
<dbReference type="Pfam" id="PF01663">
    <property type="entry name" value="Phosphodiest"/>
    <property type="match status" value="1"/>
</dbReference>
<evidence type="ECO:0000256" key="2">
    <source>
        <dbReference type="ARBA" id="ARBA00004651"/>
    </source>
</evidence>
<dbReference type="CDD" id="cd03244">
    <property type="entry name" value="ABCC_MRP_domain2"/>
    <property type="match status" value="1"/>
</dbReference>
<dbReference type="VEuPathDB" id="VectorBase:ACUA011455"/>
<evidence type="ECO:0000256" key="3">
    <source>
        <dbReference type="ARBA" id="ARBA00004687"/>
    </source>
</evidence>
<keyword evidence="10 17" id="KW-0812">Transmembrane</keyword>
<reference evidence="21" key="1">
    <citation type="submission" date="2013-09" db="EMBL/GenBank/DDBJ databases">
        <title>The Genome Sequence of Anopheles culicifacies species A.</title>
        <authorList>
            <consortium name="The Broad Institute Genomics Platform"/>
            <person name="Neafsey D.E."/>
            <person name="Besansky N."/>
            <person name="Howell P."/>
            <person name="Walton C."/>
            <person name="Young S.K."/>
            <person name="Zeng Q."/>
            <person name="Gargeya S."/>
            <person name="Fitzgerald M."/>
            <person name="Haas B."/>
            <person name="Abouelleil A."/>
            <person name="Allen A.W."/>
            <person name="Alvarado L."/>
            <person name="Arachchi H.M."/>
            <person name="Berlin A.M."/>
            <person name="Chapman S.B."/>
            <person name="Gainer-Dewar J."/>
            <person name="Goldberg J."/>
            <person name="Griggs A."/>
            <person name="Gujja S."/>
            <person name="Hansen M."/>
            <person name="Howarth C."/>
            <person name="Imamovic A."/>
            <person name="Ireland A."/>
            <person name="Larimer J."/>
            <person name="McCowan C."/>
            <person name="Murphy C."/>
            <person name="Pearson M."/>
            <person name="Poon T.W."/>
            <person name="Priest M."/>
            <person name="Roberts A."/>
            <person name="Saif S."/>
            <person name="Shea T."/>
            <person name="Sisk P."/>
            <person name="Sykes S."/>
            <person name="Wortman J."/>
            <person name="Nusbaum C."/>
            <person name="Birren B."/>
        </authorList>
    </citation>
    <scope>NUCLEOTIDE SEQUENCE [LARGE SCALE GENOMIC DNA]</scope>
    <source>
        <strain evidence="21">A-37</strain>
    </source>
</reference>
<dbReference type="EMBL" id="AXCM01001496">
    <property type="status" value="NOT_ANNOTATED_CDS"/>
    <property type="molecule type" value="Genomic_DNA"/>
</dbReference>
<reference evidence="20" key="2">
    <citation type="submission" date="2020-05" db="UniProtKB">
        <authorList>
            <consortium name="EnsemblMetazoa"/>
        </authorList>
    </citation>
    <scope>IDENTIFICATION</scope>
    <source>
        <strain evidence="20">A-37</strain>
    </source>
</reference>
<comment type="caution">
    <text evidence="17">Lacks conserved residue(s) required for the propagation of feature annotation.</text>
</comment>
<organism evidence="20 21">
    <name type="scientific">Anopheles culicifacies</name>
    <dbReference type="NCBI Taxonomy" id="139723"/>
    <lineage>
        <taxon>Eukaryota</taxon>
        <taxon>Metazoa</taxon>
        <taxon>Ecdysozoa</taxon>
        <taxon>Arthropoda</taxon>
        <taxon>Hexapoda</taxon>
        <taxon>Insecta</taxon>
        <taxon>Pterygota</taxon>
        <taxon>Neoptera</taxon>
        <taxon>Endopterygota</taxon>
        <taxon>Diptera</taxon>
        <taxon>Nematocera</taxon>
        <taxon>Culicoidea</taxon>
        <taxon>Culicidae</taxon>
        <taxon>Anophelinae</taxon>
        <taxon>Anopheles</taxon>
        <taxon>culicifacies species complex</taxon>
    </lineage>
</organism>
<comment type="subcellular location">
    <subcellularLocation>
        <location evidence="2">Cell membrane</location>
        <topology evidence="2">Multi-pass membrane protein</topology>
    </subcellularLocation>
    <subcellularLocation>
        <location evidence="1 17">Endoplasmic reticulum membrane</location>
        <topology evidence="1 17">Multi-pass membrane protein</topology>
    </subcellularLocation>
</comment>
<keyword evidence="14 17" id="KW-1133">Transmembrane helix</keyword>
<protein>
    <recommendedName>
        <fullName evidence="5 17">GPI ethanolamine phosphate transferase 1</fullName>
        <ecNumber evidence="17">2.-.-.-</ecNumber>
    </recommendedName>
</protein>
<keyword evidence="7" id="KW-1003">Cell membrane</keyword>